<accession>A0ACB6R7D4</accession>
<gene>
    <name evidence="1" type="ORF">BDR25DRAFT_310609</name>
</gene>
<keyword evidence="2" id="KW-1185">Reference proteome</keyword>
<dbReference type="Proteomes" id="UP000799755">
    <property type="component" value="Unassembled WGS sequence"/>
</dbReference>
<protein>
    <submittedName>
        <fullName evidence="1">Uncharacterized protein</fullName>
    </submittedName>
</protein>
<sequence>MSLSQPVTTTDPRDKVYGQLELLDQEITRNIRPDYAATVEEVYTDVAKPAITVTVIRDQQTRRSSWPFLTTILGSQLALSSSSARSTAWAIFDKTKLVTDGRKTLCARVEAQRMRTDIATACTNLSGGAWLRTASGSVNEETLVDDYSPPLAVPLHLAQGHLPNEHLETLAASHFLQYCVGFSAWNTDFLIAGNPLPHYFTINLDFTATNPLALRVALAGRDRINLSRRLFTTRRAMEA</sequence>
<dbReference type="EMBL" id="MU003496">
    <property type="protein sequence ID" value="KAF2475169.1"/>
    <property type="molecule type" value="Genomic_DNA"/>
</dbReference>
<reference evidence="1" key="1">
    <citation type="journal article" date="2020" name="Stud. Mycol.">
        <title>101 Dothideomycetes genomes: a test case for predicting lifestyles and emergence of pathogens.</title>
        <authorList>
            <person name="Haridas S."/>
            <person name="Albert R."/>
            <person name="Binder M."/>
            <person name="Bloem J."/>
            <person name="Labutti K."/>
            <person name="Salamov A."/>
            <person name="Andreopoulos B."/>
            <person name="Baker S."/>
            <person name="Barry K."/>
            <person name="Bills G."/>
            <person name="Bluhm B."/>
            <person name="Cannon C."/>
            <person name="Castanera R."/>
            <person name="Culley D."/>
            <person name="Daum C."/>
            <person name="Ezra D."/>
            <person name="Gonzalez J."/>
            <person name="Henrissat B."/>
            <person name="Kuo A."/>
            <person name="Liang C."/>
            <person name="Lipzen A."/>
            <person name="Lutzoni F."/>
            <person name="Magnuson J."/>
            <person name="Mondo S."/>
            <person name="Nolan M."/>
            <person name="Ohm R."/>
            <person name="Pangilinan J."/>
            <person name="Park H.-J."/>
            <person name="Ramirez L."/>
            <person name="Alfaro M."/>
            <person name="Sun H."/>
            <person name="Tritt A."/>
            <person name="Yoshinaga Y."/>
            <person name="Zwiers L.-H."/>
            <person name="Turgeon B."/>
            <person name="Goodwin S."/>
            <person name="Spatafora J."/>
            <person name="Crous P."/>
            <person name="Grigoriev I."/>
        </authorList>
    </citation>
    <scope>NUCLEOTIDE SEQUENCE</scope>
    <source>
        <strain evidence="1">ATCC 200398</strain>
    </source>
</reference>
<evidence type="ECO:0000313" key="1">
    <source>
        <dbReference type="EMBL" id="KAF2475169.1"/>
    </source>
</evidence>
<name>A0ACB6R7D4_9PLEO</name>
<proteinExistence type="predicted"/>
<evidence type="ECO:0000313" key="2">
    <source>
        <dbReference type="Proteomes" id="UP000799755"/>
    </source>
</evidence>
<organism evidence="1 2">
    <name type="scientific">Lindgomyces ingoldianus</name>
    <dbReference type="NCBI Taxonomy" id="673940"/>
    <lineage>
        <taxon>Eukaryota</taxon>
        <taxon>Fungi</taxon>
        <taxon>Dikarya</taxon>
        <taxon>Ascomycota</taxon>
        <taxon>Pezizomycotina</taxon>
        <taxon>Dothideomycetes</taxon>
        <taxon>Pleosporomycetidae</taxon>
        <taxon>Pleosporales</taxon>
        <taxon>Lindgomycetaceae</taxon>
        <taxon>Lindgomyces</taxon>
    </lineage>
</organism>
<comment type="caution">
    <text evidence="1">The sequence shown here is derived from an EMBL/GenBank/DDBJ whole genome shotgun (WGS) entry which is preliminary data.</text>
</comment>